<dbReference type="AlphaFoldDB" id="A0A498HYZ3"/>
<dbReference type="InterPro" id="IPR053192">
    <property type="entry name" value="Vacuole_Formation_Reg"/>
</dbReference>
<name>A0A498HYZ3_MALDO</name>
<comment type="caution">
    <text evidence="4">The sequence shown here is derived from an EMBL/GenBank/DDBJ whole genome shotgun (WGS) entry which is preliminary data.</text>
</comment>
<feature type="domain" description="DC1" evidence="3">
    <location>
        <begin position="869"/>
        <end position="918"/>
    </location>
</feature>
<proteinExistence type="predicted"/>
<dbReference type="PANTHER" id="PTHR32410">
    <property type="entry name" value="CYSTEINE/HISTIDINE-RICH C1 DOMAIN FAMILY PROTEIN"/>
    <property type="match status" value="1"/>
</dbReference>
<evidence type="ECO:0000313" key="4">
    <source>
        <dbReference type="EMBL" id="RXH76586.1"/>
    </source>
</evidence>
<dbReference type="Pfam" id="PF03107">
    <property type="entry name" value="C1_2"/>
    <property type="match status" value="6"/>
</dbReference>
<organism evidence="4 5">
    <name type="scientific">Malus domestica</name>
    <name type="common">Apple</name>
    <name type="synonym">Pyrus malus</name>
    <dbReference type="NCBI Taxonomy" id="3750"/>
    <lineage>
        <taxon>Eukaryota</taxon>
        <taxon>Viridiplantae</taxon>
        <taxon>Streptophyta</taxon>
        <taxon>Embryophyta</taxon>
        <taxon>Tracheophyta</taxon>
        <taxon>Spermatophyta</taxon>
        <taxon>Magnoliopsida</taxon>
        <taxon>eudicotyledons</taxon>
        <taxon>Gunneridae</taxon>
        <taxon>Pentapetalae</taxon>
        <taxon>rosids</taxon>
        <taxon>fabids</taxon>
        <taxon>Rosales</taxon>
        <taxon>Rosaceae</taxon>
        <taxon>Amygdaloideae</taxon>
        <taxon>Maleae</taxon>
        <taxon>Malus</taxon>
    </lineage>
</organism>
<reference evidence="4 5" key="1">
    <citation type="submission" date="2018-10" db="EMBL/GenBank/DDBJ databases">
        <title>A high-quality apple genome assembly.</title>
        <authorList>
            <person name="Hu J."/>
        </authorList>
    </citation>
    <scope>NUCLEOTIDE SEQUENCE [LARGE SCALE GENOMIC DNA]</scope>
    <source>
        <strain evidence="5">cv. HFTH1</strain>
        <tissue evidence="4">Young leaf</tissue>
    </source>
</reference>
<feature type="domain" description="DC1" evidence="3">
    <location>
        <begin position="758"/>
        <end position="804"/>
    </location>
</feature>
<dbReference type="InterPro" id="IPR046349">
    <property type="entry name" value="C1-like_sf"/>
</dbReference>
<protein>
    <recommendedName>
        <fullName evidence="3">DC1 domain-containing protein</fullName>
    </recommendedName>
</protein>
<evidence type="ECO:0000259" key="3">
    <source>
        <dbReference type="Pfam" id="PF03107"/>
    </source>
</evidence>
<evidence type="ECO:0000313" key="5">
    <source>
        <dbReference type="Proteomes" id="UP000290289"/>
    </source>
</evidence>
<dbReference type="PANTHER" id="PTHR32410:SF216">
    <property type="entry name" value="PHORBOL-ESTER_DAG-TYPE DOMAIN-CONTAINING PROTEIN"/>
    <property type="match status" value="1"/>
</dbReference>
<feature type="region of interest" description="Disordered" evidence="2">
    <location>
        <begin position="993"/>
        <end position="1014"/>
    </location>
</feature>
<feature type="domain" description="DC1" evidence="3">
    <location>
        <begin position="689"/>
        <end position="749"/>
    </location>
</feature>
<dbReference type="SUPFAM" id="SSF57889">
    <property type="entry name" value="Cysteine-rich domain"/>
    <property type="match status" value="5"/>
</dbReference>
<sequence length="1014" mass="116817">MDQEIQELLSRRASVLRPSHIVLHASDREMDPEIHELLSRRASALRPSPTVLHASDREMDPEIHKLLPRRASALRPSHIVLHASDREMNPESHELLSRRASALKPFHIVLHASDREMDPKIHELLSRRASTLRPSHIVLHASDREMDPEIHKLLPRRASALRPSHIVLHASDREMNPESHELLLRHASALKPSHIVLHASDREMDSESHELLSRRASALRPSHIVLHASDREMDSESHELLSRRASALRPSHIVLHASDREMDPEIHKLLPRRASALRPSHIVLHASDREMDSESHELLSRRASALRPSHIVLHASDREMDPETHELLSRRASALRPSHIVLHASDREMDSEIHELLSRRASALMPSHIDKVMDPEIHKILSRRALRPSHIVLLASDRVHELLSREALKSSRIDKEMDPKIHFSHRHSLTLKEEKKNDGPLEFCNGCLEPVIGPHYACDTCNMEWYRGFRWIIHKQCAELPREIPHPIHPNHPLILTDKEFHRGIQCGVCSQLFPREVCLAYYCSGCNFWIDIKCASQWQNQNDGHKHNFTTLTGPIKFTCDFCGQGDDDLQYNYICKICQLIVHRKCSWLPLPVKIPWHQHQLKLTWWFQDKYPNYQDFCDICEENVDGIRALYCCHDHECRGYAAHSKCIRISVLIPVDDNDEPSTSKCPSAIETTADDKALQIEHFSHPHMLTLIDGQEVARQDDQDEGITCNGCTLPIMRGESYRSCAQQAIEKPCNFSLHINCAKLPQKTLLPLHEHELTLLPTASSVGGVFMCDMCASLSQGFSYHCQGCDYYLDIYCSLLYERRTLRCDAHDHTLRFSTKLVSCNSCRTRKKNFCFRCGSERCNFQLCISCVKLPLTVRYKYDDHPLKLTYTSAKNDLDEYYCDKCEGIRDRKHWFYSCPDCDFECHPHCIRGRYPQVKLGGSYKHDDHQHNVALVDKRKSEIPNDKREHLLPCSKCSEICQGLVCECLKCGINIHREHKEFAHNELGGRGNKNRKSRRDLLKDSSE</sequence>
<dbReference type="EMBL" id="RDQH01000340">
    <property type="protein sequence ID" value="RXH76586.1"/>
    <property type="molecule type" value="Genomic_DNA"/>
</dbReference>
<dbReference type="InterPro" id="IPR004146">
    <property type="entry name" value="DC1"/>
</dbReference>
<feature type="domain" description="DC1" evidence="3">
    <location>
        <begin position="546"/>
        <end position="588"/>
    </location>
</feature>
<feature type="domain" description="DC1" evidence="3">
    <location>
        <begin position="598"/>
        <end position="652"/>
    </location>
</feature>
<evidence type="ECO:0000256" key="2">
    <source>
        <dbReference type="SAM" id="MobiDB-lite"/>
    </source>
</evidence>
<keyword evidence="1" id="KW-0677">Repeat</keyword>
<dbReference type="Proteomes" id="UP000290289">
    <property type="component" value="Chromosome 14"/>
</dbReference>
<accession>A0A498HYZ3</accession>
<keyword evidence="5" id="KW-1185">Reference proteome</keyword>
<evidence type="ECO:0000256" key="1">
    <source>
        <dbReference type="ARBA" id="ARBA00022737"/>
    </source>
</evidence>
<gene>
    <name evidence="4" type="ORF">DVH24_019474</name>
</gene>
<feature type="domain" description="DC1" evidence="3">
    <location>
        <begin position="487"/>
        <end position="536"/>
    </location>
</feature>